<gene>
    <name evidence="1" type="ORF">D3Z39_10950</name>
</gene>
<reference evidence="1 2" key="1">
    <citation type="submission" date="2018-08" db="EMBL/GenBank/DDBJ databases">
        <title>Murine metabolic-syndrome-specific gut microbial biobank.</title>
        <authorList>
            <person name="Liu C."/>
        </authorList>
    </citation>
    <scope>NUCLEOTIDE SEQUENCE [LARGE SCALE GENOMIC DNA]</scope>
    <source>
        <strain evidence="1 2">X69</strain>
    </source>
</reference>
<organism evidence="1 2">
    <name type="scientific">Anaerotruncus colihominis</name>
    <dbReference type="NCBI Taxonomy" id="169435"/>
    <lineage>
        <taxon>Bacteria</taxon>
        <taxon>Bacillati</taxon>
        <taxon>Bacillota</taxon>
        <taxon>Clostridia</taxon>
        <taxon>Eubacteriales</taxon>
        <taxon>Oscillospiraceae</taxon>
        <taxon>Anaerotruncus</taxon>
    </lineage>
</organism>
<protein>
    <submittedName>
        <fullName evidence="1">Uncharacterized protein</fullName>
    </submittedName>
</protein>
<evidence type="ECO:0000313" key="2">
    <source>
        <dbReference type="Proteomes" id="UP000446348"/>
    </source>
</evidence>
<proteinExistence type="predicted"/>
<sequence length="120" mass="14574">MWTGPFFQDAPWFHCTTDKTFFTLRRTFCLRRSRLKFFAEAFFQKGWKVFRRSLFSKRLESFSPKPFFKKAGKFFAEAFFQKGWKVFRRSLFFKKAGKFFAEAFFQKGWKAGMAQAFLER</sequence>
<evidence type="ECO:0000313" key="1">
    <source>
        <dbReference type="EMBL" id="NBI79370.1"/>
    </source>
</evidence>
<accession>A0A845RH73</accession>
<comment type="caution">
    <text evidence="1">The sequence shown here is derived from an EMBL/GenBank/DDBJ whole genome shotgun (WGS) entry which is preliminary data.</text>
</comment>
<dbReference type="EMBL" id="QXWZ01000019">
    <property type="protein sequence ID" value="NBI79370.1"/>
    <property type="molecule type" value="Genomic_DNA"/>
</dbReference>
<name>A0A845RH73_9FIRM</name>
<dbReference type="AlphaFoldDB" id="A0A845RH73"/>
<dbReference type="Proteomes" id="UP000446348">
    <property type="component" value="Unassembled WGS sequence"/>
</dbReference>
<dbReference type="RefSeq" id="WP_160210135.1">
    <property type="nucleotide sequence ID" value="NZ_QXWZ01000019.1"/>
</dbReference>